<name>A0A369ZI51_HAEPH</name>
<accession>A0A369ZI51</accession>
<comment type="caution">
    <text evidence="1">The sequence shown here is derived from an EMBL/GenBank/DDBJ whole genome shotgun (WGS) entry which is preliminary data.</text>
</comment>
<dbReference type="EMBL" id="QEQD01000004">
    <property type="protein sequence ID" value="RDF04719.1"/>
    <property type="molecule type" value="Genomic_DNA"/>
</dbReference>
<dbReference type="AlphaFoldDB" id="A0A369ZI51"/>
<protein>
    <submittedName>
        <fullName evidence="1">Uncharacterized protein</fullName>
    </submittedName>
</protein>
<proteinExistence type="predicted"/>
<evidence type="ECO:0000313" key="1">
    <source>
        <dbReference type="EMBL" id="RDF04719.1"/>
    </source>
</evidence>
<evidence type="ECO:0000313" key="2">
    <source>
        <dbReference type="Proteomes" id="UP000253999"/>
    </source>
</evidence>
<sequence>MQSMAEQPHVQSSNKQITQQSLTHQLAMALAKEDKKQLSALQVAFLKQNALSTEQFHRQTQITENILTRIFKTDKNLTPKFLDYLYFEPTESNDATLNNAMKLNLLVSFFANEKAKIYIKHSSNTQTFIDLLLENGAKSSQLVQVEGSAKAILQSIAQQMQQDFSPKTVFSITENRISLIVPSSLIKPRLALANAIFDKQFKGVEVDDFSYLDQPRSNLQHNNQTIRYKTFQAMLEGLEN</sequence>
<reference evidence="1 2" key="1">
    <citation type="submission" date="2018-05" db="EMBL/GenBank/DDBJ databases">
        <title>Draft Genome Sequences for a Diverse set of 7 Haemophilus Species.</title>
        <authorList>
            <person name="Nichols M."/>
            <person name="Topaz N."/>
            <person name="Wang X."/>
            <person name="Wang X."/>
            <person name="Boxrud D."/>
        </authorList>
    </citation>
    <scope>NUCLEOTIDE SEQUENCE [LARGE SCALE GENOMIC DNA]</scope>
    <source>
        <strain evidence="1 2">C2010039593</strain>
    </source>
</reference>
<gene>
    <name evidence="1" type="ORF">DPV98_04925</name>
</gene>
<dbReference type="Proteomes" id="UP000253999">
    <property type="component" value="Unassembled WGS sequence"/>
</dbReference>
<organism evidence="1 2">
    <name type="scientific">Haemophilus parahaemolyticus</name>
    <dbReference type="NCBI Taxonomy" id="735"/>
    <lineage>
        <taxon>Bacteria</taxon>
        <taxon>Pseudomonadati</taxon>
        <taxon>Pseudomonadota</taxon>
        <taxon>Gammaproteobacteria</taxon>
        <taxon>Pasteurellales</taxon>
        <taxon>Pasteurellaceae</taxon>
        <taxon>Haemophilus</taxon>
    </lineage>
</organism>
<dbReference type="STRING" id="735.B0185_07165"/>